<dbReference type="Pfam" id="PF00102">
    <property type="entry name" value="Y_phosphatase"/>
    <property type="match status" value="2"/>
</dbReference>
<keyword evidence="12" id="KW-0325">Glycoprotein</keyword>
<dbReference type="SMART" id="SM00404">
    <property type="entry name" value="PTPc_motif"/>
    <property type="match status" value="2"/>
</dbReference>
<dbReference type="Pfam" id="PF00194">
    <property type="entry name" value="Carb_anhydrase"/>
    <property type="match status" value="1"/>
</dbReference>
<dbReference type="PROSITE" id="PS50056">
    <property type="entry name" value="TYR_PHOSPHATASE_2"/>
    <property type="match status" value="2"/>
</dbReference>
<keyword evidence="7" id="KW-0378">Hydrolase</keyword>
<dbReference type="SUPFAM" id="SSF52799">
    <property type="entry name" value="(Phosphotyrosine protein) phosphatases II"/>
    <property type="match status" value="2"/>
</dbReference>
<dbReference type="InterPro" id="IPR050348">
    <property type="entry name" value="Protein-Tyr_Phosphatase"/>
</dbReference>
<keyword evidence="20" id="KW-1185">Reference proteome</keyword>
<feature type="region of interest" description="Disordered" evidence="14">
    <location>
        <begin position="722"/>
        <end position="744"/>
    </location>
</feature>
<feature type="compositionally biased region" description="Basic and acidic residues" evidence="14">
    <location>
        <begin position="724"/>
        <end position="733"/>
    </location>
</feature>
<gene>
    <name evidence="21" type="primary">ptprz1a</name>
</gene>
<proteinExistence type="inferred from homology"/>
<dbReference type="RefSeq" id="XP_013881308.1">
    <property type="nucleotide sequence ID" value="XM_014025854.1"/>
</dbReference>
<keyword evidence="8" id="KW-0904">Protein phosphatase</keyword>
<evidence type="ECO:0000259" key="17">
    <source>
        <dbReference type="PROSITE" id="PS50056"/>
    </source>
</evidence>
<dbReference type="EC" id="3.1.3.48" evidence="3"/>
<keyword evidence="10" id="KW-0472">Membrane</keyword>
<dbReference type="CTD" id="497461"/>
<dbReference type="PANTHER" id="PTHR19134:SF461">
    <property type="entry name" value="RECEPTOR-TYPE TYROSINE-PROTEIN PHOSPHATASE ZETA"/>
    <property type="match status" value="1"/>
</dbReference>
<dbReference type="PROSITE" id="PS50853">
    <property type="entry name" value="FN3"/>
    <property type="match status" value="1"/>
</dbReference>
<evidence type="ECO:0000259" key="18">
    <source>
        <dbReference type="PROSITE" id="PS50853"/>
    </source>
</evidence>
<evidence type="ECO:0000256" key="15">
    <source>
        <dbReference type="SAM" id="SignalP"/>
    </source>
</evidence>
<name>A0A2I4CMU2_AUSLI</name>
<dbReference type="InterPro" id="IPR036116">
    <property type="entry name" value="FN3_sf"/>
</dbReference>
<dbReference type="OrthoDB" id="429145at2759"/>
<dbReference type="PROSITE" id="PS51144">
    <property type="entry name" value="ALPHA_CA_2"/>
    <property type="match status" value="1"/>
</dbReference>
<feature type="region of interest" description="Disordered" evidence="14">
    <location>
        <begin position="589"/>
        <end position="617"/>
    </location>
</feature>
<keyword evidence="4" id="KW-0812">Transmembrane</keyword>
<dbReference type="FunFam" id="3.90.190.10:FF:000088">
    <property type="entry name" value="Receptor protein-tyrosine phosphatase LAR"/>
    <property type="match status" value="1"/>
</dbReference>
<dbReference type="FunFam" id="3.90.190.10:FF:000271">
    <property type="entry name" value="Protein tyrosine phosphatase, receptor-type, Z polypeptide 1a"/>
    <property type="match status" value="1"/>
</dbReference>
<evidence type="ECO:0000313" key="21">
    <source>
        <dbReference type="RefSeq" id="XP_013881308.1"/>
    </source>
</evidence>
<evidence type="ECO:0000256" key="10">
    <source>
        <dbReference type="ARBA" id="ARBA00023136"/>
    </source>
</evidence>
<evidence type="ECO:0000256" key="7">
    <source>
        <dbReference type="ARBA" id="ARBA00022801"/>
    </source>
</evidence>
<feature type="domain" description="Tyrosine specific protein phosphatases" evidence="17">
    <location>
        <begin position="1128"/>
        <end position="1202"/>
    </location>
</feature>
<dbReference type="CDD" id="cd00063">
    <property type="entry name" value="FN3"/>
    <property type="match status" value="1"/>
</dbReference>
<feature type="region of interest" description="Disordered" evidence="14">
    <location>
        <begin position="780"/>
        <end position="853"/>
    </location>
</feature>
<protein>
    <recommendedName>
        <fullName evidence="3">protein-tyrosine-phosphatase</fullName>
        <ecNumber evidence="3">3.1.3.48</ecNumber>
    </recommendedName>
</protein>
<dbReference type="Proteomes" id="UP000192220">
    <property type="component" value="Unplaced"/>
</dbReference>
<dbReference type="GeneID" id="106530274"/>
<dbReference type="InterPro" id="IPR003961">
    <property type="entry name" value="FN3_dom"/>
</dbReference>
<comment type="subcellular location">
    <subcellularLocation>
        <location evidence="1">Membrane</location>
        <topology evidence="1">Single-pass type I membrane protein</topology>
    </subcellularLocation>
</comment>
<dbReference type="SUPFAM" id="SSF51069">
    <property type="entry name" value="Carbonic anhydrase"/>
    <property type="match status" value="1"/>
</dbReference>
<dbReference type="InterPro" id="IPR000387">
    <property type="entry name" value="Tyr_Pase_dom"/>
</dbReference>
<sequence length="1532" mass="170105">MEREGSWLLLASLIILISPQAEGYTYRNQRRFSEEIDWSYAGTLNQHNWAKKFPSCSSAKQSPINIEEDLASVKLQYQKLMFDGWEEPTNERTTITNNGKTVTVNVDGEFYINGVGLRSRFKVGHITFHWGRCNASSEGSEHSLNGVKYPLEMQIYCYDAHQFDSLDETNKASGRITALAVLFETGSEDNINYASIVDGINSVSRYGKTAELSPFTLQGLLPNSTEKYFIYNGSLTTPPCSENVEWIVFKDKVTISDEQLEMFCEVMTMQQAGYVMLMDYLQNNYREQQDKFTGQVFSSYTGTEEVHTPVCSSEPENLQAAPQNLSSVLVMWERPRAVYDDSIEKYSISYRVAHADQEAFSEFLTDGYQDTGVILDDLLANTSYDVQVVAVCTNGLYGHVSKMLTVFIPITDPENAQDPDSNEFSFLPEPNLSLDELEESINSLDWSDTDTRRTMTPATPLLALPDIPATTAESNQRRTSTDSEHPLKSTKSGEMLVHSEETALWGSPSQPPVVKISTETNNAFNSVTTQETFVSIPAAPSVTKSGGFNGDLNSRAASEKTKDGMSTINPTVSLFSKTKSVKYSGVSDHVSVPTTVSSDSRDTKDMNYTPSSPLMNKTDDSLEEVIKKDNYTGDRVSTELRGFPEVQMPGPTVQTSFSREVQQESSLNVPHSPSTTTSVLLSGVVLQPTRLPSNASPSSPTAEGQVFDSISVSGSTLFPDSQEAVDHEWDKAEASASGQSGIPYSTTASVVTVGSGQSSGDLEEQSSTFYFESGSGAIPEVGGSGSSAISEVTSSSPRSLGGTDRSSSEQGESLYDNETSSDFSISERAERESEEEEPVEDAGNSSHESRVGSVRDRERKAVLPLVVISTLTLLGLVVLIGILIYWRLCFQTAHFYIDGISSSRVIVAPPTSTLSFDDQSARPLTDFVQHVAELHSSRGFQQEFEKLKKSYEEVCSVNIEMSADSSKHPDNKTKNRYSNILAYDHSRVLLSPQADKPGNTADYINANYVDGFRRPRAYIAAQGPLRSSTEDFWRMIWDQNVSVVVMITNLVENSRRKCDQYWPVDVQEEYGNFLVSVKSTKVLAYYTERTFSLRKNNCKKSSQKDSQRTVRQFHYTQWPDMGIPEFSLPLLSFVRKSSRANADDTGPLVVHCSAGVGRTGTYIVLDSMLRQMKETGTINITGFLKHIRTQRNHLVQTEEQYAFIHDALVEAILFGDSEVTAAHLHRYVDDLLTPDPAGRTHLDKQFKLLCECGVKKEDLTGLQDWNLNKNRDRSIIPAERSRVHLSVMAGESSDYINASYISGYRLHPEFIITQKPLPSTTKDFWRMIWDHNAQVIVSLPGVEEGLEPCVFWPHKGQPISFDQFTVTQRSQSHICLSNEDELVVHTYTLESAQDDYVLEVTHYSTLCWPNPDSPISQTFELINLVMEENSHKDGPAVVHDDVGGATAGTFCALSSLVQQLDAEGSIDVFQVTRLLNLMRPGVFSKTEQVQFLFEAMLNLIGTREQEKTAGSLDDSRTVVVGTAATESLESLV</sequence>
<evidence type="ECO:0000256" key="3">
    <source>
        <dbReference type="ARBA" id="ARBA00013064"/>
    </source>
</evidence>
<feature type="domain" description="Tyrosine specific protein phosphatases" evidence="17">
    <location>
        <begin position="1416"/>
        <end position="1490"/>
    </location>
</feature>
<feature type="domain" description="Tyrosine-protein phosphatase" evidence="16">
    <location>
        <begin position="1242"/>
        <end position="1499"/>
    </location>
</feature>
<feature type="region of interest" description="Disordered" evidence="14">
    <location>
        <begin position="466"/>
        <end position="492"/>
    </location>
</feature>
<accession>A0A2I4CMU2</accession>
<feature type="signal peptide" evidence="15">
    <location>
        <begin position="1"/>
        <end position="23"/>
    </location>
</feature>
<comment type="similarity">
    <text evidence="2">Belongs to the protein-tyrosine phosphatase family. Receptor class 5 subfamily.</text>
</comment>
<feature type="domain" description="Alpha-carbonic anhydrase" evidence="19">
    <location>
        <begin position="36"/>
        <end position="300"/>
    </location>
</feature>
<evidence type="ECO:0000259" key="19">
    <source>
        <dbReference type="PROSITE" id="PS51144"/>
    </source>
</evidence>
<dbReference type="SMART" id="SM00060">
    <property type="entry name" value="FN3"/>
    <property type="match status" value="1"/>
</dbReference>
<dbReference type="PROSITE" id="PS00383">
    <property type="entry name" value="TYR_PHOSPHATASE_1"/>
    <property type="match status" value="1"/>
</dbReference>
<dbReference type="STRING" id="52670.A0A2I4CMU2"/>
<keyword evidence="6" id="KW-0677">Repeat</keyword>
<evidence type="ECO:0000313" key="20">
    <source>
        <dbReference type="Proteomes" id="UP000192220"/>
    </source>
</evidence>
<feature type="compositionally biased region" description="Polar residues" evidence="14">
    <location>
        <begin position="786"/>
        <end position="824"/>
    </location>
</feature>
<evidence type="ECO:0000256" key="13">
    <source>
        <dbReference type="ARBA" id="ARBA00051722"/>
    </source>
</evidence>
<dbReference type="PRINTS" id="PR00700">
    <property type="entry name" value="PRTYPHPHTASE"/>
</dbReference>
<evidence type="ECO:0000256" key="1">
    <source>
        <dbReference type="ARBA" id="ARBA00004479"/>
    </source>
</evidence>
<dbReference type="SMART" id="SM01057">
    <property type="entry name" value="Carb_anhydrase"/>
    <property type="match status" value="1"/>
</dbReference>
<dbReference type="GO" id="GO:0004725">
    <property type="term" value="F:protein tyrosine phosphatase activity"/>
    <property type="evidence" value="ECO:0007669"/>
    <property type="project" value="UniProtKB-EC"/>
</dbReference>
<feature type="compositionally biased region" description="Polar residues" evidence="14">
    <location>
        <begin position="606"/>
        <end position="615"/>
    </location>
</feature>
<evidence type="ECO:0000256" key="4">
    <source>
        <dbReference type="ARBA" id="ARBA00022692"/>
    </source>
</evidence>
<reference evidence="21" key="1">
    <citation type="submission" date="2025-08" db="UniProtKB">
        <authorList>
            <consortium name="RefSeq"/>
        </authorList>
    </citation>
    <scope>IDENTIFICATION</scope>
    <source>
        <strain evidence="21">Quisiro</strain>
        <tissue evidence="21">Liver</tissue>
    </source>
</reference>
<dbReference type="PROSITE" id="PS50055">
    <property type="entry name" value="TYR_PHOSPHATASE_PTP"/>
    <property type="match status" value="2"/>
</dbReference>
<keyword evidence="21" id="KW-0675">Receptor</keyword>
<dbReference type="InterPro" id="IPR013783">
    <property type="entry name" value="Ig-like_fold"/>
</dbReference>
<dbReference type="Gene3D" id="3.10.200.10">
    <property type="entry name" value="Alpha carbonic anhydrase"/>
    <property type="match status" value="1"/>
</dbReference>
<dbReference type="Gene3D" id="2.60.40.10">
    <property type="entry name" value="Immunoglobulins"/>
    <property type="match status" value="1"/>
</dbReference>
<dbReference type="InParanoid" id="A0A2I4CMU2"/>
<feature type="chain" id="PRO_5014182785" description="protein-tyrosine-phosphatase" evidence="15">
    <location>
        <begin position="24"/>
        <end position="1532"/>
    </location>
</feature>
<evidence type="ECO:0000256" key="14">
    <source>
        <dbReference type="SAM" id="MobiDB-lite"/>
    </source>
</evidence>
<comment type="catalytic activity">
    <reaction evidence="13">
        <text>O-phospho-L-tyrosyl-[protein] + H2O = L-tyrosyl-[protein] + phosphate</text>
        <dbReference type="Rhea" id="RHEA:10684"/>
        <dbReference type="Rhea" id="RHEA-COMP:10136"/>
        <dbReference type="Rhea" id="RHEA-COMP:20101"/>
        <dbReference type="ChEBI" id="CHEBI:15377"/>
        <dbReference type="ChEBI" id="CHEBI:43474"/>
        <dbReference type="ChEBI" id="CHEBI:46858"/>
        <dbReference type="ChEBI" id="CHEBI:61978"/>
        <dbReference type="EC" id="3.1.3.48"/>
    </reaction>
</comment>
<evidence type="ECO:0000256" key="11">
    <source>
        <dbReference type="ARBA" id="ARBA00023157"/>
    </source>
</evidence>
<dbReference type="InterPro" id="IPR000242">
    <property type="entry name" value="PTP_cat"/>
</dbReference>
<evidence type="ECO:0000256" key="9">
    <source>
        <dbReference type="ARBA" id="ARBA00022989"/>
    </source>
</evidence>
<dbReference type="KEGG" id="alim:106530274"/>
<keyword evidence="11" id="KW-1015">Disulfide bond</keyword>
<dbReference type="PANTHER" id="PTHR19134">
    <property type="entry name" value="RECEPTOR-TYPE TYROSINE-PROTEIN PHOSPHATASE"/>
    <property type="match status" value="1"/>
</dbReference>
<dbReference type="InterPro" id="IPR036398">
    <property type="entry name" value="CA_dom_sf"/>
</dbReference>
<organism evidence="20 21">
    <name type="scientific">Austrofundulus limnaeus</name>
    <name type="common">Annual killifish</name>
    <dbReference type="NCBI Taxonomy" id="52670"/>
    <lineage>
        <taxon>Eukaryota</taxon>
        <taxon>Metazoa</taxon>
        <taxon>Chordata</taxon>
        <taxon>Craniata</taxon>
        <taxon>Vertebrata</taxon>
        <taxon>Euteleostomi</taxon>
        <taxon>Actinopterygii</taxon>
        <taxon>Neopterygii</taxon>
        <taxon>Teleostei</taxon>
        <taxon>Neoteleostei</taxon>
        <taxon>Acanthomorphata</taxon>
        <taxon>Ovalentaria</taxon>
        <taxon>Atherinomorphae</taxon>
        <taxon>Cyprinodontiformes</taxon>
        <taxon>Rivulidae</taxon>
        <taxon>Austrofundulus</taxon>
    </lineage>
</organism>
<dbReference type="SUPFAM" id="SSF49265">
    <property type="entry name" value="Fibronectin type III"/>
    <property type="match status" value="1"/>
</dbReference>
<evidence type="ECO:0000256" key="2">
    <source>
        <dbReference type="ARBA" id="ARBA00006246"/>
    </source>
</evidence>
<evidence type="ECO:0000259" key="16">
    <source>
        <dbReference type="PROSITE" id="PS50055"/>
    </source>
</evidence>
<feature type="compositionally biased region" description="Basic and acidic residues" evidence="14">
    <location>
        <begin position="475"/>
        <end position="487"/>
    </location>
</feature>
<evidence type="ECO:0000256" key="8">
    <source>
        <dbReference type="ARBA" id="ARBA00022912"/>
    </source>
</evidence>
<evidence type="ECO:0000256" key="5">
    <source>
        <dbReference type="ARBA" id="ARBA00022729"/>
    </source>
</evidence>
<evidence type="ECO:0000256" key="12">
    <source>
        <dbReference type="ARBA" id="ARBA00023180"/>
    </source>
</evidence>
<evidence type="ECO:0000256" key="6">
    <source>
        <dbReference type="ARBA" id="ARBA00022737"/>
    </source>
</evidence>
<keyword evidence="9" id="KW-1133">Transmembrane helix</keyword>
<dbReference type="Gene3D" id="3.90.190.10">
    <property type="entry name" value="Protein tyrosine phosphatase superfamily"/>
    <property type="match status" value="2"/>
</dbReference>
<dbReference type="InterPro" id="IPR003595">
    <property type="entry name" value="Tyr_Pase_cat"/>
</dbReference>
<dbReference type="CDD" id="cd14550">
    <property type="entry name" value="R5-PTP-2"/>
    <property type="match status" value="1"/>
</dbReference>
<dbReference type="SMART" id="SM00194">
    <property type="entry name" value="PTPc"/>
    <property type="match status" value="2"/>
</dbReference>
<dbReference type="Pfam" id="PF00041">
    <property type="entry name" value="fn3"/>
    <property type="match status" value="1"/>
</dbReference>
<keyword evidence="5 15" id="KW-0732">Signal</keyword>
<feature type="domain" description="Fibronectin type-III" evidence="18">
    <location>
        <begin position="314"/>
        <end position="414"/>
    </location>
</feature>
<dbReference type="InterPro" id="IPR029021">
    <property type="entry name" value="Prot-tyrosine_phosphatase-like"/>
</dbReference>
<dbReference type="CDD" id="cd03122">
    <property type="entry name" value="alpha_CARP_receptor_like"/>
    <property type="match status" value="1"/>
</dbReference>
<dbReference type="InterPro" id="IPR016130">
    <property type="entry name" value="Tyr_Pase_AS"/>
</dbReference>
<feature type="domain" description="Tyrosine-protein phosphatase" evidence="16">
    <location>
        <begin position="940"/>
        <end position="1211"/>
    </location>
</feature>
<dbReference type="InterPro" id="IPR001148">
    <property type="entry name" value="CA_dom"/>
</dbReference>
<dbReference type="GO" id="GO:0016020">
    <property type="term" value="C:membrane"/>
    <property type="evidence" value="ECO:0007669"/>
    <property type="project" value="UniProtKB-SubCell"/>
</dbReference>
<dbReference type="InterPro" id="IPR041887">
    <property type="entry name" value="Alpha_CARP_receptor-type"/>
</dbReference>